<evidence type="ECO:0000313" key="1">
    <source>
        <dbReference type="EnsemblMetazoa" id="XP_031784575"/>
    </source>
</evidence>
<protein>
    <submittedName>
        <fullName evidence="1">Uncharacterized protein</fullName>
    </submittedName>
</protein>
<dbReference type="EnsemblMetazoa" id="XM_031928715">
    <property type="protein sequence ID" value="XP_031784575"/>
    <property type="gene ID" value="LOC116417153"/>
</dbReference>
<dbReference type="KEGG" id="nvi:116417153"/>
<sequence>MSWLSELCSPHSRWKLVENRSAASQDQGHSELRRPEECVKAVQIFCEDREILQMFWKNESKCSLVLTKNTRIRRNCVEAKWRGDWYPAEILQSSDNKTDLLKINVMADGSISDCGRVKSK</sequence>
<dbReference type="Proteomes" id="UP000002358">
    <property type="component" value="Unassembled WGS sequence"/>
</dbReference>
<accession>A0A7M7T9F4</accession>
<name>A0A7M7T9F4_NASVI</name>
<dbReference type="RefSeq" id="XP_031784575.1">
    <property type="nucleotide sequence ID" value="XM_031928715.1"/>
</dbReference>
<organism evidence="1 2">
    <name type="scientific">Nasonia vitripennis</name>
    <name type="common">Parasitic wasp</name>
    <dbReference type="NCBI Taxonomy" id="7425"/>
    <lineage>
        <taxon>Eukaryota</taxon>
        <taxon>Metazoa</taxon>
        <taxon>Ecdysozoa</taxon>
        <taxon>Arthropoda</taxon>
        <taxon>Hexapoda</taxon>
        <taxon>Insecta</taxon>
        <taxon>Pterygota</taxon>
        <taxon>Neoptera</taxon>
        <taxon>Endopterygota</taxon>
        <taxon>Hymenoptera</taxon>
        <taxon>Apocrita</taxon>
        <taxon>Proctotrupomorpha</taxon>
        <taxon>Chalcidoidea</taxon>
        <taxon>Pteromalidae</taxon>
        <taxon>Pteromalinae</taxon>
        <taxon>Nasonia</taxon>
    </lineage>
</organism>
<evidence type="ECO:0000313" key="2">
    <source>
        <dbReference type="Proteomes" id="UP000002358"/>
    </source>
</evidence>
<proteinExistence type="predicted"/>
<dbReference type="AlphaFoldDB" id="A0A7M7T9F4"/>
<keyword evidence="2" id="KW-1185">Reference proteome</keyword>
<dbReference type="InParanoid" id="A0A7M7T9F4"/>
<reference evidence="1" key="1">
    <citation type="submission" date="2021-01" db="UniProtKB">
        <authorList>
            <consortium name="EnsemblMetazoa"/>
        </authorList>
    </citation>
    <scope>IDENTIFICATION</scope>
</reference>
<dbReference type="GeneID" id="116417153"/>